<evidence type="ECO:0000313" key="4">
    <source>
        <dbReference type="Proteomes" id="UP001303046"/>
    </source>
</evidence>
<feature type="compositionally biased region" description="Basic and acidic residues" evidence="1">
    <location>
        <begin position="107"/>
        <end position="116"/>
    </location>
</feature>
<dbReference type="EMBL" id="JAVFWL010000004">
    <property type="protein sequence ID" value="KAK6752751.1"/>
    <property type="molecule type" value="Genomic_DNA"/>
</dbReference>
<reference evidence="3 4" key="1">
    <citation type="submission" date="2023-08" db="EMBL/GenBank/DDBJ databases">
        <title>A Necator americanus chromosomal reference genome.</title>
        <authorList>
            <person name="Ilik V."/>
            <person name="Petrzelkova K.J."/>
            <person name="Pardy F."/>
            <person name="Fuh T."/>
            <person name="Niatou-Singa F.S."/>
            <person name="Gouil Q."/>
            <person name="Baker L."/>
            <person name="Ritchie M.E."/>
            <person name="Jex A.R."/>
            <person name="Gazzola D."/>
            <person name="Li H."/>
            <person name="Toshio Fujiwara R."/>
            <person name="Zhan B."/>
            <person name="Aroian R.V."/>
            <person name="Pafco B."/>
            <person name="Schwarz E.M."/>
        </authorList>
    </citation>
    <scope>NUCLEOTIDE SEQUENCE [LARGE SCALE GENOMIC DNA]</scope>
    <source>
        <strain evidence="3 4">Aroian</strain>
        <tissue evidence="3">Whole animal</tissue>
    </source>
</reference>
<evidence type="ECO:0000313" key="3">
    <source>
        <dbReference type="EMBL" id="KAK6752751.1"/>
    </source>
</evidence>
<proteinExistence type="predicted"/>
<comment type="caution">
    <text evidence="3">The sequence shown here is derived from an EMBL/GenBank/DDBJ whole genome shotgun (WGS) entry which is preliminary data.</text>
</comment>
<keyword evidence="4" id="KW-1185">Reference proteome</keyword>
<protein>
    <submittedName>
        <fullName evidence="3">Uncharacterized protein</fullName>
    </submittedName>
</protein>
<sequence>MVLRRLFFLSLIVATCAAAFTFYMNAKRKKKKSELTPYVHSPMSERSQAVLRAAHYACRCHELKPYDNCDVTTTLESDDVSVVRVTESESYSDDDDATGEIVGALSPHKEKEKEKK</sequence>
<keyword evidence="2" id="KW-0472">Membrane</keyword>
<evidence type="ECO:0000256" key="2">
    <source>
        <dbReference type="SAM" id="Phobius"/>
    </source>
</evidence>
<accession>A0ABR1DQN3</accession>
<keyword evidence="2" id="KW-0812">Transmembrane</keyword>
<organism evidence="3 4">
    <name type="scientific">Necator americanus</name>
    <name type="common">Human hookworm</name>
    <dbReference type="NCBI Taxonomy" id="51031"/>
    <lineage>
        <taxon>Eukaryota</taxon>
        <taxon>Metazoa</taxon>
        <taxon>Ecdysozoa</taxon>
        <taxon>Nematoda</taxon>
        <taxon>Chromadorea</taxon>
        <taxon>Rhabditida</taxon>
        <taxon>Rhabditina</taxon>
        <taxon>Rhabditomorpha</taxon>
        <taxon>Strongyloidea</taxon>
        <taxon>Ancylostomatidae</taxon>
        <taxon>Bunostominae</taxon>
        <taxon>Necator</taxon>
    </lineage>
</organism>
<keyword evidence="2" id="KW-1133">Transmembrane helix</keyword>
<gene>
    <name evidence="3" type="primary">Necator_chrIV.g17185</name>
    <name evidence="3" type="ORF">RB195_003887</name>
</gene>
<dbReference type="Proteomes" id="UP001303046">
    <property type="component" value="Unassembled WGS sequence"/>
</dbReference>
<name>A0ABR1DQN3_NECAM</name>
<feature type="region of interest" description="Disordered" evidence="1">
    <location>
        <begin position="86"/>
        <end position="116"/>
    </location>
</feature>
<feature type="transmembrane region" description="Helical" evidence="2">
    <location>
        <begin position="6"/>
        <end position="24"/>
    </location>
</feature>
<evidence type="ECO:0000256" key="1">
    <source>
        <dbReference type="SAM" id="MobiDB-lite"/>
    </source>
</evidence>